<dbReference type="Pfam" id="PF26343">
    <property type="entry name" value="VapC50_C"/>
    <property type="match status" value="1"/>
</dbReference>
<organism evidence="8 9">
    <name type="scientific">Rhodococcoides kroppenstedtii</name>
    <dbReference type="NCBI Taxonomy" id="293050"/>
    <lineage>
        <taxon>Bacteria</taxon>
        <taxon>Bacillati</taxon>
        <taxon>Actinomycetota</taxon>
        <taxon>Actinomycetes</taxon>
        <taxon>Mycobacteriales</taxon>
        <taxon>Nocardiaceae</taxon>
        <taxon>Rhodococcoides</taxon>
    </lineage>
</organism>
<keyword evidence="4" id="KW-0378">Hydrolase</keyword>
<dbReference type="InterPro" id="IPR002716">
    <property type="entry name" value="PIN_dom"/>
</dbReference>
<sequence length="404" mass="44855">MATFRVVLDACVLLPQTLCDVLLSIADEDLFRPLWSPDLLDEVERNLSGPRFRKTPTQAAYRVAAMRAAFPLAEEETRGYTELIAAMSNDPKDRHVLAAAVRANAAVIVTSNLDDFPAAAADPFDIEILGPDEFLCDQLDLDPDTVLHALNVMLERNRIPPRDLVELIDSLRDQTPQFTAALLDMLRPDGPAISIENGADPPELSDEQIGAMPEDQRAAYLHLRDKDPAERARFLGHIPLVNAAWDFLYTACRDGDLRAAWPSVDPDYRMTLATRWINDNAAALTADGWDHDAVARALAEPTPAHPLWVHFERVHVRGFRAALPDPDDWGIGAHTRLLGPSLEALFLHDTSALADGVWHPNQLSFIVPLVMHHRDGRWMLHALGQQDAPPMDELATFQSGTDDH</sequence>
<dbReference type="Pfam" id="PF13470">
    <property type="entry name" value="PIN_3"/>
    <property type="match status" value="1"/>
</dbReference>
<keyword evidence="2" id="KW-0540">Nuclease</keyword>
<evidence type="ECO:0000256" key="3">
    <source>
        <dbReference type="ARBA" id="ARBA00022723"/>
    </source>
</evidence>
<dbReference type="SUPFAM" id="SSF88723">
    <property type="entry name" value="PIN domain-like"/>
    <property type="match status" value="1"/>
</dbReference>
<dbReference type="InterPro" id="IPR058652">
    <property type="entry name" value="VapC50_C"/>
</dbReference>
<dbReference type="InterPro" id="IPR029060">
    <property type="entry name" value="PIN-like_dom_sf"/>
</dbReference>
<evidence type="ECO:0000256" key="2">
    <source>
        <dbReference type="ARBA" id="ARBA00022722"/>
    </source>
</evidence>
<evidence type="ECO:0000256" key="1">
    <source>
        <dbReference type="ARBA" id="ARBA00022649"/>
    </source>
</evidence>
<name>A0ABS7NWM5_9NOCA</name>
<dbReference type="RefSeq" id="WP_068104582.1">
    <property type="nucleotide sequence ID" value="NZ_JABUKE010000020.1"/>
</dbReference>
<keyword evidence="5" id="KW-0460">Magnesium</keyword>
<comment type="caution">
    <text evidence="8">The sequence shown here is derived from an EMBL/GenBank/DDBJ whole genome shotgun (WGS) entry which is preliminary data.</text>
</comment>
<keyword evidence="3" id="KW-0479">Metal-binding</keyword>
<keyword evidence="9" id="KW-1185">Reference proteome</keyword>
<dbReference type="Proteomes" id="UP001520140">
    <property type="component" value="Unassembled WGS sequence"/>
</dbReference>
<evidence type="ECO:0000313" key="8">
    <source>
        <dbReference type="EMBL" id="MBY6322438.1"/>
    </source>
</evidence>
<reference evidence="8 9" key="1">
    <citation type="submission" date="2020-06" db="EMBL/GenBank/DDBJ databases">
        <title>Taxonomy, biology and ecology of Rhodococcus bacteria occurring in California pistachio and other woody hosts as revealed by genome sequence analyses.</title>
        <authorList>
            <person name="Gai Y."/>
            <person name="Riely B."/>
        </authorList>
    </citation>
    <scope>NUCLEOTIDE SEQUENCE [LARGE SCALE GENOMIC DNA]</scope>
    <source>
        <strain evidence="8 9">BP-284</strain>
    </source>
</reference>
<evidence type="ECO:0000256" key="5">
    <source>
        <dbReference type="ARBA" id="ARBA00022842"/>
    </source>
</evidence>
<gene>
    <name evidence="8" type="ORF">HQ605_16560</name>
</gene>
<proteinExistence type="predicted"/>
<evidence type="ECO:0000259" key="7">
    <source>
        <dbReference type="Pfam" id="PF26343"/>
    </source>
</evidence>
<dbReference type="EMBL" id="JABUKG010000020">
    <property type="protein sequence ID" value="MBY6322438.1"/>
    <property type="molecule type" value="Genomic_DNA"/>
</dbReference>
<evidence type="ECO:0000259" key="6">
    <source>
        <dbReference type="Pfam" id="PF13470"/>
    </source>
</evidence>
<keyword evidence="1" id="KW-1277">Toxin-antitoxin system</keyword>
<accession>A0ABS7NWM5</accession>
<feature type="domain" description="PIN" evidence="6">
    <location>
        <begin position="5"/>
        <end position="113"/>
    </location>
</feature>
<feature type="domain" description="VapC50 C-terminal" evidence="7">
    <location>
        <begin position="131"/>
        <end position="182"/>
    </location>
</feature>
<evidence type="ECO:0000256" key="4">
    <source>
        <dbReference type="ARBA" id="ARBA00022801"/>
    </source>
</evidence>
<evidence type="ECO:0000313" key="9">
    <source>
        <dbReference type="Proteomes" id="UP001520140"/>
    </source>
</evidence>
<protein>
    <submittedName>
        <fullName evidence="8">PIN domain-containing protein</fullName>
    </submittedName>
</protein>